<dbReference type="Pfam" id="PF01177">
    <property type="entry name" value="Asp_Glu_race"/>
    <property type="match status" value="1"/>
</dbReference>
<dbReference type="InterPro" id="IPR053714">
    <property type="entry name" value="Iso_Racemase_Enz_sf"/>
</dbReference>
<dbReference type="InterPro" id="IPR015942">
    <property type="entry name" value="Asp/Glu/hydantoin_racemase"/>
</dbReference>
<keyword evidence="2" id="KW-0413">Isomerase</keyword>
<gene>
    <name evidence="2" type="ORF">QE412_003394</name>
</gene>
<name>A0ABU0TYT5_MICTR</name>
<comment type="caution">
    <text evidence="2">The sequence shown here is derived from an EMBL/GenBank/DDBJ whole genome shotgun (WGS) entry which is preliminary data.</text>
</comment>
<dbReference type="GO" id="GO:0047653">
    <property type="term" value="F:allantoin racemase activity"/>
    <property type="evidence" value="ECO:0007669"/>
    <property type="project" value="UniProtKB-EC"/>
</dbReference>
<sequence length="267" mass="27332">MMRLTWIEATVGDPAHAPLWELLAAHVERLAAGRAQVRLRHVDTDAGGIRTPANRLLSDAAVLATALDAHGASDAIVVGCWGAPTAAVRDAVSVPVSTLTDAVARTAGSLARRAAVITVAPVLAPLFADDLAAHGAPGLPVTAYAPESTLADVTRAVTDPGDLIARFDTAARSAVEEGADAVIAGCAYLGALFAAHGYTAVGGAPDVPVWDPNALAMEHVLSLARLAEAGIRPTDRGYPRPHGDRARALAAAARRLDGTPSPERTPA</sequence>
<organism evidence="2 3">
    <name type="scientific">Microbacterium trichothecenolyticum</name>
    <name type="common">Aureobacterium trichothecenolyticum</name>
    <dbReference type="NCBI Taxonomy" id="69370"/>
    <lineage>
        <taxon>Bacteria</taxon>
        <taxon>Bacillati</taxon>
        <taxon>Actinomycetota</taxon>
        <taxon>Actinomycetes</taxon>
        <taxon>Micrococcales</taxon>
        <taxon>Microbacteriaceae</taxon>
        <taxon>Microbacterium</taxon>
    </lineage>
</organism>
<reference evidence="2 3" key="1">
    <citation type="submission" date="2023-07" db="EMBL/GenBank/DDBJ databases">
        <title>Functional and genomic diversity of the sorghum phyllosphere microbiome.</title>
        <authorList>
            <person name="Shade A."/>
        </authorList>
    </citation>
    <scope>NUCLEOTIDE SEQUENCE [LARGE SCALE GENOMIC DNA]</scope>
    <source>
        <strain evidence="2 3">SORGH_AS_1207</strain>
    </source>
</reference>
<accession>A0ABU0TYT5</accession>
<dbReference type="Gene3D" id="3.40.50.12500">
    <property type="match status" value="1"/>
</dbReference>
<dbReference type="EC" id="5.1.99.3" evidence="2"/>
<dbReference type="Proteomes" id="UP001226691">
    <property type="component" value="Unassembled WGS sequence"/>
</dbReference>
<dbReference type="EMBL" id="JAUTBF010000001">
    <property type="protein sequence ID" value="MDQ1124821.1"/>
    <property type="molecule type" value="Genomic_DNA"/>
</dbReference>
<evidence type="ECO:0000313" key="3">
    <source>
        <dbReference type="Proteomes" id="UP001226691"/>
    </source>
</evidence>
<comment type="similarity">
    <text evidence="1">Belongs to the HyuE racemase family.</text>
</comment>
<proteinExistence type="inferred from homology"/>
<dbReference type="RefSeq" id="WP_307486620.1">
    <property type="nucleotide sequence ID" value="NZ_JAUTBF010000001.1"/>
</dbReference>
<protein>
    <submittedName>
        <fullName evidence="2">Allantoin racemase</fullName>
        <ecNumber evidence="2">5.1.99.3</ecNumber>
    </submittedName>
</protein>
<keyword evidence="3" id="KW-1185">Reference proteome</keyword>
<evidence type="ECO:0000256" key="1">
    <source>
        <dbReference type="ARBA" id="ARBA00038414"/>
    </source>
</evidence>
<evidence type="ECO:0000313" key="2">
    <source>
        <dbReference type="EMBL" id="MDQ1124821.1"/>
    </source>
</evidence>